<dbReference type="EMBL" id="JBHUMY010000006">
    <property type="protein sequence ID" value="MFD2659890.1"/>
    <property type="molecule type" value="Genomic_DNA"/>
</dbReference>
<dbReference type="Proteomes" id="UP001597493">
    <property type="component" value="Unassembled WGS sequence"/>
</dbReference>
<keyword evidence="4" id="KW-1185">Reference proteome</keyword>
<organism evidence="3 4">
    <name type="scientific">Paenibacillus thailandensis</name>
    <dbReference type="NCBI Taxonomy" id="393250"/>
    <lineage>
        <taxon>Bacteria</taxon>
        <taxon>Bacillati</taxon>
        <taxon>Bacillota</taxon>
        <taxon>Bacilli</taxon>
        <taxon>Bacillales</taxon>
        <taxon>Paenibacillaceae</taxon>
        <taxon>Paenibacillus</taxon>
    </lineage>
</organism>
<reference evidence="4" key="1">
    <citation type="journal article" date="2019" name="Int. J. Syst. Evol. Microbiol.">
        <title>The Global Catalogue of Microorganisms (GCM) 10K type strain sequencing project: providing services to taxonomists for standard genome sequencing and annotation.</title>
        <authorList>
            <consortium name="The Broad Institute Genomics Platform"/>
            <consortium name="The Broad Institute Genome Sequencing Center for Infectious Disease"/>
            <person name="Wu L."/>
            <person name="Ma J."/>
        </authorList>
    </citation>
    <scope>NUCLEOTIDE SEQUENCE [LARGE SCALE GENOMIC DNA]</scope>
    <source>
        <strain evidence="4">TISTR 1827</strain>
    </source>
</reference>
<gene>
    <name evidence="3" type="ORF">ACFSW5_06370</name>
</gene>
<evidence type="ECO:0000256" key="1">
    <source>
        <dbReference type="SAM" id="Coils"/>
    </source>
</evidence>
<keyword evidence="2" id="KW-1133">Transmembrane helix</keyword>
<dbReference type="RefSeq" id="WP_379270566.1">
    <property type="nucleotide sequence ID" value="NZ_JBHUGT010000032.1"/>
</dbReference>
<sequence>MPAFFAKMTAIIGIIAAILIIFPGPVAEAGFFDRIGDIYNAPDKINEIERQYSEANEALAKQLEQTLQAVEDSEQKQQELVELNKRLIAQNESLQAEIERLQRQKELLKQKAVYTGVIAAVLIAAYIVSVRVWRYMAWRRHQNAGRRGISG</sequence>
<evidence type="ECO:0000313" key="3">
    <source>
        <dbReference type="EMBL" id="MFD2659890.1"/>
    </source>
</evidence>
<feature type="transmembrane region" description="Helical" evidence="2">
    <location>
        <begin position="112"/>
        <end position="133"/>
    </location>
</feature>
<accession>A0ABW5QUX0</accession>
<evidence type="ECO:0000256" key="2">
    <source>
        <dbReference type="SAM" id="Phobius"/>
    </source>
</evidence>
<keyword evidence="2" id="KW-0472">Membrane</keyword>
<feature type="coiled-coil region" evidence="1">
    <location>
        <begin position="45"/>
        <end position="111"/>
    </location>
</feature>
<comment type="caution">
    <text evidence="3">The sequence shown here is derived from an EMBL/GenBank/DDBJ whole genome shotgun (WGS) entry which is preliminary data.</text>
</comment>
<proteinExistence type="predicted"/>
<name>A0ABW5QUX0_9BACL</name>
<evidence type="ECO:0000313" key="4">
    <source>
        <dbReference type="Proteomes" id="UP001597493"/>
    </source>
</evidence>
<keyword evidence="1" id="KW-0175">Coiled coil</keyword>
<keyword evidence="2" id="KW-0812">Transmembrane</keyword>
<protein>
    <submittedName>
        <fullName evidence="3">Uncharacterized protein</fullName>
    </submittedName>
</protein>